<protein>
    <submittedName>
        <fullName evidence="2">Unannotated protein</fullName>
    </submittedName>
</protein>
<evidence type="ECO:0000256" key="1">
    <source>
        <dbReference type="SAM" id="MobiDB-lite"/>
    </source>
</evidence>
<organism evidence="2">
    <name type="scientific">freshwater metagenome</name>
    <dbReference type="NCBI Taxonomy" id="449393"/>
    <lineage>
        <taxon>unclassified sequences</taxon>
        <taxon>metagenomes</taxon>
        <taxon>ecological metagenomes</taxon>
    </lineage>
</organism>
<accession>A0A6J7R3D3</accession>
<name>A0A6J7R3D3_9ZZZZ</name>
<dbReference type="AlphaFoldDB" id="A0A6J7R3D3"/>
<reference evidence="2" key="1">
    <citation type="submission" date="2020-05" db="EMBL/GenBank/DDBJ databases">
        <authorList>
            <person name="Chiriac C."/>
            <person name="Salcher M."/>
            <person name="Ghai R."/>
            <person name="Kavagutti S V."/>
        </authorList>
    </citation>
    <scope>NUCLEOTIDE SEQUENCE</scope>
</reference>
<sequence length="102" mass="10549">MSMSEDSMRSAIRQRTSCRVSGDVARQLGRARRAASTAASTSAGRASGIDAHDSPVLGSIASKASSDISQSPPMSIARGTSGRYGSSLADMRPPSSYSRIVV</sequence>
<feature type="compositionally biased region" description="Low complexity" evidence="1">
    <location>
        <begin position="34"/>
        <end position="48"/>
    </location>
</feature>
<evidence type="ECO:0000313" key="2">
    <source>
        <dbReference type="EMBL" id="CAB5021634.1"/>
    </source>
</evidence>
<feature type="compositionally biased region" description="Polar residues" evidence="1">
    <location>
        <begin position="62"/>
        <end position="73"/>
    </location>
</feature>
<gene>
    <name evidence="2" type="ORF">UFOPK4061_01431</name>
</gene>
<feature type="region of interest" description="Disordered" evidence="1">
    <location>
        <begin position="1"/>
        <end position="102"/>
    </location>
</feature>
<dbReference type="EMBL" id="CAFBPD010000269">
    <property type="protein sequence ID" value="CAB5021634.1"/>
    <property type="molecule type" value="Genomic_DNA"/>
</dbReference>
<proteinExistence type="predicted"/>